<evidence type="ECO:0000259" key="1">
    <source>
        <dbReference type="PROSITE" id="PS50943"/>
    </source>
</evidence>
<proteinExistence type="predicted"/>
<keyword evidence="3" id="KW-1185">Reference proteome</keyword>
<dbReference type="PROSITE" id="PS50943">
    <property type="entry name" value="HTH_CROC1"/>
    <property type="match status" value="1"/>
</dbReference>
<feature type="domain" description="HTH cro/C1-type" evidence="1">
    <location>
        <begin position="8"/>
        <end position="59"/>
    </location>
</feature>
<sequence length="307" mass="33766">MTVPGTRLRAAREDAGLSLTQMARTIRFSKSLLGMVETGKRAASAELVEAYERVLGVDMWRKDITHSNLLILTKASRAALLAGVEQGDPGPLRNTPTAHRTDVSLGNAVSEKAAEWFRKWAVEGDTATLRTNSLSVIAKLPGQENADLVIQVLENDPKVRRLIVASEISRLTQLDWKVALRSADGPTAIPDPRKLALKLAKGAINPKGTESRWACTYLLTRMVPVLGPRQVELVVSLFQLIRAGPRCSLTSRWRVGSRKLPTQAFADHVSYYQLPSRHHESATSPTLPFRRHDQLKQNGIGSVGKCL</sequence>
<dbReference type="RefSeq" id="WP_166045417.1">
    <property type="nucleotide sequence ID" value="NZ_JAAMPJ010000002.1"/>
</dbReference>
<evidence type="ECO:0000313" key="2">
    <source>
        <dbReference type="EMBL" id="NGY59406.1"/>
    </source>
</evidence>
<organism evidence="2 3">
    <name type="scientific">Lentzea alba</name>
    <dbReference type="NCBI Taxonomy" id="2714351"/>
    <lineage>
        <taxon>Bacteria</taxon>
        <taxon>Bacillati</taxon>
        <taxon>Actinomycetota</taxon>
        <taxon>Actinomycetes</taxon>
        <taxon>Pseudonocardiales</taxon>
        <taxon>Pseudonocardiaceae</taxon>
        <taxon>Lentzea</taxon>
    </lineage>
</organism>
<dbReference type="InterPro" id="IPR010982">
    <property type="entry name" value="Lambda_DNA-bd_dom_sf"/>
</dbReference>
<dbReference type="Proteomes" id="UP000481360">
    <property type="component" value="Unassembled WGS sequence"/>
</dbReference>
<reference evidence="2 3" key="1">
    <citation type="submission" date="2020-03" db="EMBL/GenBank/DDBJ databases">
        <title>Isolation and identification of active actinomycetes.</title>
        <authorList>
            <person name="Sun X."/>
        </authorList>
    </citation>
    <scope>NUCLEOTIDE SEQUENCE [LARGE SCALE GENOMIC DNA]</scope>
    <source>
        <strain evidence="2 3">NEAU-D13</strain>
    </source>
</reference>
<dbReference type="Gene3D" id="1.10.260.40">
    <property type="entry name" value="lambda repressor-like DNA-binding domains"/>
    <property type="match status" value="1"/>
</dbReference>
<comment type="caution">
    <text evidence="2">The sequence shown here is derived from an EMBL/GenBank/DDBJ whole genome shotgun (WGS) entry which is preliminary data.</text>
</comment>
<dbReference type="EMBL" id="JAAMPJ010000002">
    <property type="protein sequence ID" value="NGY59406.1"/>
    <property type="molecule type" value="Genomic_DNA"/>
</dbReference>
<dbReference type="Pfam" id="PF13560">
    <property type="entry name" value="HTH_31"/>
    <property type="match status" value="1"/>
</dbReference>
<dbReference type="CDD" id="cd00093">
    <property type="entry name" value="HTH_XRE"/>
    <property type="match status" value="1"/>
</dbReference>
<dbReference type="SUPFAM" id="SSF47413">
    <property type="entry name" value="lambda repressor-like DNA-binding domains"/>
    <property type="match status" value="1"/>
</dbReference>
<gene>
    <name evidence="2" type="ORF">G7043_10765</name>
</gene>
<dbReference type="GO" id="GO:0003677">
    <property type="term" value="F:DNA binding"/>
    <property type="evidence" value="ECO:0007669"/>
    <property type="project" value="InterPro"/>
</dbReference>
<name>A0A7C9RPY1_9PSEU</name>
<dbReference type="InterPro" id="IPR001387">
    <property type="entry name" value="Cro/C1-type_HTH"/>
</dbReference>
<protein>
    <submittedName>
        <fullName evidence="2">Helix-turn-helix transcriptional regulator</fullName>
    </submittedName>
</protein>
<dbReference type="SMART" id="SM00530">
    <property type="entry name" value="HTH_XRE"/>
    <property type="match status" value="1"/>
</dbReference>
<evidence type="ECO:0000313" key="3">
    <source>
        <dbReference type="Proteomes" id="UP000481360"/>
    </source>
</evidence>
<accession>A0A7C9RPY1</accession>
<dbReference type="AlphaFoldDB" id="A0A7C9RPY1"/>